<dbReference type="InterPro" id="IPR012933">
    <property type="entry name" value="HicA_mRNA_interferase"/>
</dbReference>
<organism evidence="8 9">
    <name type="scientific">Helicobacter canis</name>
    <dbReference type="NCBI Taxonomy" id="29419"/>
    <lineage>
        <taxon>Bacteria</taxon>
        <taxon>Pseudomonadati</taxon>
        <taxon>Campylobacterota</taxon>
        <taxon>Epsilonproteobacteria</taxon>
        <taxon>Campylobacterales</taxon>
        <taxon>Helicobacteraceae</taxon>
        <taxon>Helicobacter</taxon>
    </lineage>
</organism>
<dbReference type="Gene3D" id="3.30.920.30">
    <property type="entry name" value="Hypothetical protein"/>
    <property type="match status" value="1"/>
</dbReference>
<dbReference type="RefSeq" id="WP_104743081.1">
    <property type="nucleotide sequence ID" value="NZ_UGHV01000001.1"/>
</dbReference>
<evidence type="ECO:0000256" key="4">
    <source>
        <dbReference type="ARBA" id="ARBA00022759"/>
    </source>
</evidence>
<evidence type="ECO:0000256" key="7">
    <source>
        <dbReference type="ARBA" id="ARBA00023016"/>
    </source>
</evidence>
<evidence type="ECO:0000256" key="5">
    <source>
        <dbReference type="ARBA" id="ARBA00022801"/>
    </source>
</evidence>
<dbReference type="Pfam" id="PF07927">
    <property type="entry name" value="HicA_toxin"/>
    <property type="match status" value="1"/>
</dbReference>
<keyword evidence="6" id="KW-0694">RNA-binding</keyword>
<name>A0A377J5B5_9HELI</name>
<keyword evidence="3" id="KW-0540">Nuclease</keyword>
<sequence>MPELPKLTAKEAEKLLLQEGFIIARQKGSHRIYIKNSHRIVLPHHTGKTLHPKIIKELFAIIESARE</sequence>
<evidence type="ECO:0000313" key="8">
    <source>
        <dbReference type="EMBL" id="STO97454.1"/>
    </source>
</evidence>
<keyword evidence="7" id="KW-0346">Stress response</keyword>
<comment type="similarity">
    <text evidence="1">Belongs to the HicA mRNA interferase family.</text>
</comment>
<dbReference type="Proteomes" id="UP000254841">
    <property type="component" value="Unassembled WGS sequence"/>
</dbReference>
<evidence type="ECO:0000256" key="2">
    <source>
        <dbReference type="ARBA" id="ARBA00022649"/>
    </source>
</evidence>
<evidence type="ECO:0000256" key="1">
    <source>
        <dbReference type="ARBA" id="ARBA00006620"/>
    </source>
</evidence>
<dbReference type="GO" id="GO:0016787">
    <property type="term" value="F:hydrolase activity"/>
    <property type="evidence" value="ECO:0007669"/>
    <property type="project" value="UniProtKB-KW"/>
</dbReference>
<gene>
    <name evidence="8" type="ORF">NCTC12410_01285</name>
</gene>
<reference evidence="8 9" key="1">
    <citation type="submission" date="2018-06" db="EMBL/GenBank/DDBJ databases">
        <authorList>
            <consortium name="Pathogen Informatics"/>
            <person name="Doyle S."/>
        </authorList>
    </citation>
    <scope>NUCLEOTIDE SEQUENCE [LARGE SCALE GENOMIC DNA]</scope>
    <source>
        <strain evidence="8 9">NCTC12410</strain>
    </source>
</reference>
<dbReference type="InterPro" id="IPR038570">
    <property type="entry name" value="HicA_sf"/>
</dbReference>
<evidence type="ECO:0000256" key="3">
    <source>
        <dbReference type="ARBA" id="ARBA00022722"/>
    </source>
</evidence>
<evidence type="ECO:0000313" key="9">
    <source>
        <dbReference type="Proteomes" id="UP000254841"/>
    </source>
</evidence>
<dbReference type="OrthoDB" id="9810412at2"/>
<keyword evidence="2" id="KW-1277">Toxin-antitoxin system</keyword>
<keyword evidence="4" id="KW-0255">Endonuclease</keyword>
<protein>
    <submittedName>
        <fullName evidence="8">YcfA-like protein</fullName>
    </submittedName>
</protein>
<dbReference type="EMBL" id="UGHV01000001">
    <property type="protein sequence ID" value="STO97454.1"/>
    <property type="molecule type" value="Genomic_DNA"/>
</dbReference>
<dbReference type="SUPFAM" id="SSF54786">
    <property type="entry name" value="YcfA/nrd intein domain"/>
    <property type="match status" value="1"/>
</dbReference>
<dbReference type="GO" id="GO:0003729">
    <property type="term" value="F:mRNA binding"/>
    <property type="evidence" value="ECO:0007669"/>
    <property type="project" value="InterPro"/>
</dbReference>
<evidence type="ECO:0000256" key="6">
    <source>
        <dbReference type="ARBA" id="ARBA00022884"/>
    </source>
</evidence>
<dbReference type="GO" id="GO:0004519">
    <property type="term" value="F:endonuclease activity"/>
    <property type="evidence" value="ECO:0007669"/>
    <property type="project" value="UniProtKB-KW"/>
</dbReference>
<accession>A0A377J5B5</accession>
<dbReference type="AlphaFoldDB" id="A0A377J5B5"/>
<proteinExistence type="inferred from homology"/>
<keyword evidence="5" id="KW-0378">Hydrolase</keyword>